<protein>
    <recommendedName>
        <fullName evidence="14">Ion transport domain-containing protein</fullName>
    </recommendedName>
</protein>
<evidence type="ECO:0000256" key="2">
    <source>
        <dbReference type="ARBA" id="ARBA00022448"/>
    </source>
</evidence>
<dbReference type="Gene3D" id="1.10.287.70">
    <property type="match status" value="1"/>
</dbReference>
<organism evidence="15 16">
    <name type="scientific">Camellia sinensis</name>
    <name type="common">Tea plant</name>
    <name type="synonym">Thea sinensis</name>
    <dbReference type="NCBI Taxonomy" id="4442"/>
    <lineage>
        <taxon>Eukaryota</taxon>
        <taxon>Viridiplantae</taxon>
        <taxon>Streptophyta</taxon>
        <taxon>Embryophyta</taxon>
        <taxon>Tracheophyta</taxon>
        <taxon>Spermatophyta</taxon>
        <taxon>Magnoliopsida</taxon>
        <taxon>eudicotyledons</taxon>
        <taxon>Gunneridae</taxon>
        <taxon>Pentapetalae</taxon>
        <taxon>asterids</taxon>
        <taxon>Ericales</taxon>
        <taxon>Theaceae</taxon>
        <taxon>Camellia</taxon>
    </lineage>
</organism>
<dbReference type="PANTHER" id="PTHR46988:SF2">
    <property type="entry name" value="TWO PORE CALCIUM CHANNEL PROTEIN 1"/>
    <property type="match status" value="1"/>
</dbReference>
<sequence length="299" mass="33926">MEKALLGHESSGGGSSSSSRRSRDASALFRRRSEAITHGSPYQKAAALVDLAEDGVGLPEQILDQSSFETGMQNSTSYLLDLISFVLNFLEKPLWCDEHSAYSCNNREYYFLGQLPYLTGAESLVYEVIFILILVADLLVYALYLSPVAFYSLPLRIAPYIRVVFFILNIRELRDSMLILAGMLSTYLNILALGLLFLLFSSWIAYVMFEDTEQGKTVFTSFGTTLYQMFVLFTTSNNPDVWIPAYKASRWDCLFFILYMLLGVYFVTNLILAVVYDSFKSEIRPPKFSIFKAFVSKFV</sequence>
<keyword evidence="8 13" id="KW-1133">Transmembrane helix</keyword>
<evidence type="ECO:0000256" key="3">
    <source>
        <dbReference type="ARBA" id="ARBA00022568"/>
    </source>
</evidence>
<evidence type="ECO:0000256" key="6">
    <source>
        <dbReference type="ARBA" id="ARBA00022737"/>
    </source>
</evidence>
<evidence type="ECO:0000256" key="11">
    <source>
        <dbReference type="ARBA" id="ARBA00023303"/>
    </source>
</evidence>
<dbReference type="AlphaFoldDB" id="A0A7J7HC12"/>
<evidence type="ECO:0000256" key="13">
    <source>
        <dbReference type="SAM" id="Phobius"/>
    </source>
</evidence>
<dbReference type="PANTHER" id="PTHR46988">
    <property type="entry name" value="TWO PORE CALCIUM CHANNEL PROTEIN 1"/>
    <property type="match status" value="1"/>
</dbReference>
<proteinExistence type="predicted"/>
<feature type="transmembrane region" description="Helical" evidence="13">
    <location>
        <begin position="124"/>
        <end position="144"/>
    </location>
</feature>
<dbReference type="GO" id="GO:0005774">
    <property type="term" value="C:vacuolar membrane"/>
    <property type="evidence" value="ECO:0007669"/>
    <property type="project" value="TreeGrafter"/>
</dbReference>
<keyword evidence="10 13" id="KW-0472">Membrane</keyword>
<dbReference type="Proteomes" id="UP000593564">
    <property type="component" value="Unassembled WGS sequence"/>
</dbReference>
<keyword evidence="11" id="KW-0407">Ion channel</keyword>
<dbReference type="GO" id="GO:0000325">
    <property type="term" value="C:plant-type vacuole"/>
    <property type="evidence" value="ECO:0007669"/>
    <property type="project" value="TreeGrafter"/>
</dbReference>
<dbReference type="InterPro" id="IPR005821">
    <property type="entry name" value="Ion_trans_dom"/>
</dbReference>
<comment type="caution">
    <text evidence="15">The sequence shown here is derived from an EMBL/GenBank/DDBJ whole genome shotgun (WGS) entry which is preliminary data.</text>
</comment>
<name>A0A7J7HC12_CAMSI</name>
<dbReference type="EMBL" id="JACBKZ010000005">
    <property type="protein sequence ID" value="KAF5950165.1"/>
    <property type="molecule type" value="Genomic_DNA"/>
</dbReference>
<feature type="region of interest" description="Disordered" evidence="12">
    <location>
        <begin position="1"/>
        <end position="23"/>
    </location>
</feature>
<comment type="subcellular location">
    <subcellularLocation>
        <location evidence="1">Membrane</location>
        <topology evidence="1">Multi-pass membrane protein</topology>
    </subcellularLocation>
</comment>
<keyword evidence="2" id="KW-0813">Transport</keyword>
<evidence type="ECO:0000256" key="10">
    <source>
        <dbReference type="ARBA" id="ARBA00023136"/>
    </source>
</evidence>
<feature type="transmembrane region" description="Helical" evidence="13">
    <location>
        <begin position="177"/>
        <end position="206"/>
    </location>
</feature>
<evidence type="ECO:0000256" key="8">
    <source>
        <dbReference type="ARBA" id="ARBA00022989"/>
    </source>
</evidence>
<dbReference type="Pfam" id="PF00520">
    <property type="entry name" value="Ion_trans"/>
    <property type="match status" value="1"/>
</dbReference>
<keyword evidence="16" id="KW-1185">Reference proteome</keyword>
<keyword evidence="9" id="KW-0406">Ion transport</keyword>
<accession>A0A7J7HC12</accession>
<feature type="transmembrane region" description="Helical" evidence="13">
    <location>
        <begin position="256"/>
        <end position="276"/>
    </location>
</feature>
<evidence type="ECO:0000256" key="7">
    <source>
        <dbReference type="ARBA" id="ARBA00022837"/>
    </source>
</evidence>
<evidence type="ECO:0000256" key="4">
    <source>
        <dbReference type="ARBA" id="ARBA00022673"/>
    </source>
</evidence>
<evidence type="ECO:0000259" key="14">
    <source>
        <dbReference type="Pfam" id="PF00520"/>
    </source>
</evidence>
<evidence type="ECO:0000313" key="16">
    <source>
        <dbReference type="Proteomes" id="UP000593564"/>
    </source>
</evidence>
<feature type="domain" description="Ion transport" evidence="14">
    <location>
        <begin position="130"/>
        <end position="281"/>
    </location>
</feature>
<keyword evidence="5 13" id="KW-0812">Transmembrane</keyword>
<reference evidence="16" key="1">
    <citation type="journal article" date="2020" name="Nat. Commun.">
        <title>Genome assembly of wild tea tree DASZ reveals pedigree and selection history of tea varieties.</title>
        <authorList>
            <person name="Zhang W."/>
            <person name="Zhang Y."/>
            <person name="Qiu H."/>
            <person name="Guo Y."/>
            <person name="Wan H."/>
            <person name="Zhang X."/>
            <person name="Scossa F."/>
            <person name="Alseekh S."/>
            <person name="Zhang Q."/>
            <person name="Wang P."/>
            <person name="Xu L."/>
            <person name="Schmidt M.H."/>
            <person name="Jia X."/>
            <person name="Li D."/>
            <person name="Zhu A."/>
            <person name="Guo F."/>
            <person name="Chen W."/>
            <person name="Ni D."/>
            <person name="Usadel B."/>
            <person name="Fernie A.R."/>
            <person name="Wen W."/>
        </authorList>
    </citation>
    <scope>NUCLEOTIDE SEQUENCE [LARGE SCALE GENOMIC DNA]</scope>
    <source>
        <strain evidence="16">cv. G240</strain>
    </source>
</reference>
<gene>
    <name evidence="15" type="ORF">HYC85_012158</name>
</gene>
<keyword evidence="4" id="KW-0107">Calcium channel</keyword>
<evidence type="ECO:0000256" key="1">
    <source>
        <dbReference type="ARBA" id="ARBA00004141"/>
    </source>
</evidence>
<reference evidence="15 16" key="2">
    <citation type="submission" date="2020-07" db="EMBL/GenBank/DDBJ databases">
        <title>Genome assembly of wild tea tree DASZ reveals pedigree and selection history of tea varieties.</title>
        <authorList>
            <person name="Zhang W."/>
        </authorList>
    </citation>
    <scope>NUCLEOTIDE SEQUENCE [LARGE SCALE GENOMIC DNA]</scope>
    <source>
        <strain evidence="16">cv. G240</strain>
        <tissue evidence="15">Leaf</tissue>
    </source>
</reference>
<keyword evidence="7" id="KW-0106">Calcium</keyword>
<dbReference type="InterPro" id="IPR044581">
    <property type="entry name" value="TPC1_plant"/>
</dbReference>
<evidence type="ECO:0000256" key="5">
    <source>
        <dbReference type="ARBA" id="ARBA00022692"/>
    </source>
</evidence>
<evidence type="ECO:0000256" key="9">
    <source>
        <dbReference type="ARBA" id="ARBA00023065"/>
    </source>
</evidence>
<evidence type="ECO:0000256" key="12">
    <source>
        <dbReference type="SAM" id="MobiDB-lite"/>
    </source>
</evidence>
<dbReference type="FunFam" id="1.10.287.70:FF:000094">
    <property type="entry name" value="Two pore calcium channel protein 1"/>
    <property type="match status" value="1"/>
</dbReference>
<evidence type="ECO:0000313" key="15">
    <source>
        <dbReference type="EMBL" id="KAF5950165.1"/>
    </source>
</evidence>
<dbReference type="SUPFAM" id="SSF81324">
    <property type="entry name" value="Voltage-gated potassium channels"/>
    <property type="match status" value="1"/>
</dbReference>
<dbReference type="GO" id="GO:0005245">
    <property type="term" value="F:voltage-gated calcium channel activity"/>
    <property type="evidence" value="ECO:0007669"/>
    <property type="project" value="InterPro"/>
</dbReference>
<keyword evidence="3" id="KW-0109">Calcium transport</keyword>
<keyword evidence="6" id="KW-0677">Repeat</keyword>